<evidence type="ECO:0000256" key="1">
    <source>
        <dbReference type="ARBA" id="ARBA00004651"/>
    </source>
</evidence>
<accession>A0A382LFW5</accession>
<evidence type="ECO:0000256" key="8">
    <source>
        <dbReference type="SAM" id="Phobius"/>
    </source>
</evidence>
<dbReference type="InterPro" id="IPR011014">
    <property type="entry name" value="MscS_channel_TM-2"/>
</dbReference>
<sequence>LQEAIWAMTSIVIGIAAWFVFHHYIRPRLGNFSKSLIKKDETRDFGIFVGLLDTKFFDFLILILFGSIVSVGIFSIIGFDVTPIISYITERLLSLAHWFFSEGIIIFVMILILWILIRIVRRIIPKIVTSFVLGRAEYGEHEEAEKEANTLSKVFTGGAVIIILITGLFMILTKLEIPVGPILAGFGVAGIAVGFGAQHLVRDIISGIFIIAENQYRTGDVVGIAGQVGFVEDLNLRRTILRDLEGTVHVIPNGEVTVSSNRTKNYSRVVLDVGVAYKENLERVIFILNQIGNEIAADPVFGLYIITAPQVLRIQSFDDSAITIKMMGDCKPMKQWQLRGELLRRIKARFDLEGIEIPFPHQTVYWGVDQPSLTIQEKIPSKNTKKSGVQTSTKPEDIEQMLA</sequence>
<feature type="transmembrane region" description="Helical" evidence="8">
    <location>
        <begin position="154"/>
        <end position="173"/>
    </location>
</feature>
<feature type="transmembrane region" description="Helical" evidence="8">
    <location>
        <begin position="97"/>
        <end position="117"/>
    </location>
</feature>
<dbReference type="InterPro" id="IPR006685">
    <property type="entry name" value="MscS_channel_2nd"/>
</dbReference>
<evidence type="ECO:0000313" key="12">
    <source>
        <dbReference type="EMBL" id="SVC34047.1"/>
    </source>
</evidence>
<evidence type="ECO:0000259" key="10">
    <source>
        <dbReference type="Pfam" id="PF21082"/>
    </source>
</evidence>
<evidence type="ECO:0000259" key="11">
    <source>
        <dbReference type="Pfam" id="PF21088"/>
    </source>
</evidence>
<feature type="transmembrane region" description="Helical" evidence="8">
    <location>
        <begin position="56"/>
        <end position="77"/>
    </location>
</feature>
<dbReference type="SUPFAM" id="SSF82689">
    <property type="entry name" value="Mechanosensitive channel protein MscS (YggB), C-terminal domain"/>
    <property type="match status" value="1"/>
</dbReference>
<evidence type="ECO:0000256" key="6">
    <source>
        <dbReference type="ARBA" id="ARBA00023136"/>
    </source>
</evidence>
<dbReference type="InterPro" id="IPR023408">
    <property type="entry name" value="MscS_beta-dom_sf"/>
</dbReference>
<evidence type="ECO:0000256" key="3">
    <source>
        <dbReference type="ARBA" id="ARBA00022475"/>
    </source>
</evidence>
<feature type="domain" description="Mechanosensitive ion channel MscS" evidence="9">
    <location>
        <begin position="200"/>
        <end position="268"/>
    </location>
</feature>
<dbReference type="Gene3D" id="2.30.30.60">
    <property type="match status" value="1"/>
</dbReference>
<dbReference type="Gene3D" id="1.10.287.1260">
    <property type="match status" value="1"/>
</dbReference>
<dbReference type="EMBL" id="UINC01085997">
    <property type="protein sequence ID" value="SVC34047.1"/>
    <property type="molecule type" value="Genomic_DNA"/>
</dbReference>
<evidence type="ECO:0008006" key="13">
    <source>
        <dbReference type="Google" id="ProtNLM"/>
    </source>
</evidence>
<dbReference type="GO" id="GO:0008381">
    <property type="term" value="F:mechanosensitive monoatomic ion channel activity"/>
    <property type="evidence" value="ECO:0007669"/>
    <property type="project" value="InterPro"/>
</dbReference>
<evidence type="ECO:0000259" key="9">
    <source>
        <dbReference type="Pfam" id="PF00924"/>
    </source>
</evidence>
<dbReference type="SUPFAM" id="SSF82861">
    <property type="entry name" value="Mechanosensitive channel protein MscS (YggB), transmembrane region"/>
    <property type="match status" value="1"/>
</dbReference>
<dbReference type="Pfam" id="PF00924">
    <property type="entry name" value="MS_channel_2nd"/>
    <property type="match status" value="1"/>
</dbReference>
<keyword evidence="3" id="KW-1003">Cell membrane</keyword>
<feature type="domain" description="Mechanosensitive ion channel MscS C-terminal" evidence="10">
    <location>
        <begin position="269"/>
        <end position="357"/>
    </location>
</feature>
<comment type="similarity">
    <text evidence="2">Belongs to the MscS (TC 1.A.23) family.</text>
</comment>
<keyword evidence="4 8" id="KW-0812">Transmembrane</keyword>
<gene>
    <name evidence="12" type="ORF">METZ01_LOCUS286901</name>
</gene>
<dbReference type="GO" id="GO:0005886">
    <property type="term" value="C:plasma membrane"/>
    <property type="evidence" value="ECO:0007669"/>
    <property type="project" value="UniProtKB-SubCell"/>
</dbReference>
<dbReference type="PANTHER" id="PTHR30460:SF0">
    <property type="entry name" value="MODERATE CONDUCTANCE MECHANOSENSITIVE CHANNEL YBIO"/>
    <property type="match status" value="1"/>
</dbReference>
<dbReference type="Pfam" id="PF21088">
    <property type="entry name" value="MS_channel_1st"/>
    <property type="match status" value="1"/>
</dbReference>
<dbReference type="Gene3D" id="3.30.70.100">
    <property type="match status" value="1"/>
</dbReference>
<organism evidence="12">
    <name type="scientific">marine metagenome</name>
    <dbReference type="NCBI Taxonomy" id="408172"/>
    <lineage>
        <taxon>unclassified sequences</taxon>
        <taxon>metagenomes</taxon>
        <taxon>ecological metagenomes</taxon>
    </lineage>
</organism>
<feature type="transmembrane region" description="Helical" evidence="8">
    <location>
        <begin position="179"/>
        <end position="201"/>
    </location>
</feature>
<dbReference type="InterPro" id="IPR045276">
    <property type="entry name" value="YbiO_bact"/>
</dbReference>
<evidence type="ECO:0000256" key="2">
    <source>
        <dbReference type="ARBA" id="ARBA00008017"/>
    </source>
</evidence>
<dbReference type="Pfam" id="PF21082">
    <property type="entry name" value="MS_channel_3rd"/>
    <property type="match status" value="1"/>
</dbReference>
<dbReference type="InterPro" id="IPR049278">
    <property type="entry name" value="MS_channel_C"/>
</dbReference>
<feature type="non-terminal residue" evidence="12">
    <location>
        <position position="403"/>
    </location>
</feature>
<feature type="domain" description="Mechanosensitive ion channel transmembrane helices 2/3" evidence="11">
    <location>
        <begin position="160"/>
        <end position="198"/>
    </location>
</feature>
<keyword evidence="6 8" id="KW-0472">Membrane</keyword>
<dbReference type="InterPro" id="IPR010920">
    <property type="entry name" value="LSM_dom_sf"/>
</dbReference>
<dbReference type="AlphaFoldDB" id="A0A382LFW5"/>
<keyword evidence="5 8" id="KW-1133">Transmembrane helix</keyword>
<evidence type="ECO:0000256" key="5">
    <source>
        <dbReference type="ARBA" id="ARBA00022989"/>
    </source>
</evidence>
<protein>
    <recommendedName>
        <fullName evidence="13">Mechanosensitive ion channel family protein</fullName>
    </recommendedName>
</protein>
<proteinExistence type="inferred from homology"/>
<dbReference type="InterPro" id="IPR011066">
    <property type="entry name" value="MscS_channel_C_sf"/>
</dbReference>
<dbReference type="SUPFAM" id="SSF50182">
    <property type="entry name" value="Sm-like ribonucleoproteins"/>
    <property type="match status" value="1"/>
</dbReference>
<evidence type="ECO:0000256" key="7">
    <source>
        <dbReference type="SAM" id="MobiDB-lite"/>
    </source>
</evidence>
<dbReference type="InterPro" id="IPR049142">
    <property type="entry name" value="MS_channel_1st"/>
</dbReference>
<feature type="transmembrane region" description="Helical" evidence="8">
    <location>
        <begin position="6"/>
        <end position="25"/>
    </location>
</feature>
<feature type="region of interest" description="Disordered" evidence="7">
    <location>
        <begin position="380"/>
        <end position="403"/>
    </location>
</feature>
<reference evidence="12" key="1">
    <citation type="submission" date="2018-05" db="EMBL/GenBank/DDBJ databases">
        <authorList>
            <person name="Lanie J.A."/>
            <person name="Ng W.-L."/>
            <person name="Kazmierczak K.M."/>
            <person name="Andrzejewski T.M."/>
            <person name="Davidsen T.M."/>
            <person name="Wayne K.J."/>
            <person name="Tettelin H."/>
            <person name="Glass J.I."/>
            <person name="Rusch D."/>
            <person name="Podicherti R."/>
            <person name="Tsui H.-C.T."/>
            <person name="Winkler M.E."/>
        </authorList>
    </citation>
    <scope>NUCLEOTIDE SEQUENCE</scope>
</reference>
<feature type="non-terminal residue" evidence="12">
    <location>
        <position position="1"/>
    </location>
</feature>
<comment type="subcellular location">
    <subcellularLocation>
        <location evidence="1">Cell membrane</location>
        <topology evidence="1">Multi-pass membrane protein</topology>
    </subcellularLocation>
</comment>
<evidence type="ECO:0000256" key="4">
    <source>
        <dbReference type="ARBA" id="ARBA00022692"/>
    </source>
</evidence>
<name>A0A382LFW5_9ZZZZ</name>
<dbReference type="PANTHER" id="PTHR30460">
    <property type="entry name" value="MODERATE CONDUCTANCE MECHANOSENSITIVE CHANNEL YBIO"/>
    <property type="match status" value="1"/>
</dbReference>